<dbReference type="AlphaFoldDB" id="A0A085GLB1"/>
<dbReference type="InterPro" id="IPR038194">
    <property type="entry name" value="DUF3861_sf"/>
</dbReference>
<dbReference type="Proteomes" id="UP000028640">
    <property type="component" value="Unassembled WGS sequence"/>
</dbReference>
<proteinExistence type="predicted"/>
<name>A0A085GLB1_EWIA3</name>
<comment type="caution">
    <text evidence="1">The sequence shown here is derived from an EMBL/GenBank/DDBJ whole genome shotgun (WGS) entry which is preliminary data.</text>
</comment>
<dbReference type="STRING" id="910964.GEAM_0764"/>
<gene>
    <name evidence="1" type="ORF">GEAM_0764</name>
</gene>
<evidence type="ECO:0008006" key="3">
    <source>
        <dbReference type="Google" id="ProtNLM"/>
    </source>
</evidence>
<organism evidence="1 2">
    <name type="scientific">Ewingella americana (strain ATCC 33852 / DSM 4580 / CCUG 14506 / JCM 5911 / LMG 7869 / NCTC 12157 / CDC 1468-78)</name>
    <dbReference type="NCBI Taxonomy" id="910964"/>
    <lineage>
        <taxon>Bacteria</taxon>
        <taxon>Pseudomonadati</taxon>
        <taxon>Pseudomonadota</taxon>
        <taxon>Gammaproteobacteria</taxon>
        <taxon>Enterobacterales</taxon>
        <taxon>Yersiniaceae</taxon>
        <taxon>Ewingella</taxon>
    </lineage>
</organism>
<protein>
    <recommendedName>
        <fullName evidence="3">DUF3861 domain-containing protein</fullName>
    </recommendedName>
</protein>
<reference evidence="1 2" key="1">
    <citation type="submission" date="2014-05" db="EMBL/GenBank/DDBJ databases">
        <title>ATOL: Assembling a taxonomically balanced genome-scale reconstruction of the evolutionary history of the Enterobacteriaceae.</title>
        <authorList>
            <person name="Plunkett G.III."/>
            <person name="Neeno-Eckwall E.C."/>
            <person name="Glasner J.D."/>
            <person name="Perna N.T."/>
        </authorList>
    </citation>
    <scope>NUCLEOTIDE SEQUENCE [LARGE SCALE GENOMIC DNA]</scope>
    <source>
        <strain evidence="1 2">ATCC 33852</strain>
    </source>
</reference>
<dbReference type="EMBL" id="JMPJ01000026">
    <property type="protein sequence ID" value="KFC84506.1"/>
    <property type="molecule type" value="Genomic_DNA"/>
</dbReference>
<dbReference type="Pfam" id="PF12977">
    <property type="entry name" value="DUF3861"/>
    <property type="match status" value="1"/>
</dbReference>
<dbReference type="InterPro" id="IPR024476">
    <property type="entry name" value="DUF3861"/>
</dbReference>
<dbReference type="GeneID" id="78379105"/>
<evidence type="ECO:0000313" key="2">
    <source>
        <dbReference type="Proteomes" id="UP000028640"/>
    </source>
</evidence>
<dbReference type="OrthoDB" id="119700at2"/>
<dbReference type="Gene3D" id="3.10.20.850">
    <property type="entry name" value="Protein of unknown function DUF3861"/>
    <property type="match status" value="1"/>
</dbReference>
<dbReference type="eggNOG" id="ENOG5032YDA">
    <property type="taxonomic scope" value="Bacteria"/>
</dbReference>
<accession>A0A085GLB1</accession>
<sequence>MPGYRYRITVEPLTDKRGEPLEAETLVFEAENHDEILGIVKRLQAREDLGFGEEKTAAFAVGLKLFSETMMENRKHPLFDPLRTAFKDFMMLLKTGKVREREE</sequence>
<dbReference type="RefSeq" id="WP_034788422.1">
    <property type="nucleotide sequence ID" value="NZ_JMPJ01000026.1"/>
</dbReference>
<keyword evidence="2" id="KW-1185">Reference proteome</keyword>
<evidence type="ECO:0000313" key="1">
    <source>
        <dbReference type="EMBL" id="KFC84506.1"/>
    </source>
</evidence>